<dbReference type="Proteomes" id="UP000002020">
    <property type="component" value="Chromosome"/>
</dbReference>
<dbReference type="STRING" id="37692.ATP_00048"/>
<evidence type="ECO:0000256" key="5">
    <source>
        <dbReference type="SAM" id="Phobius"/>
    </source>
</evidence>
<keyword evidence="3" id="KW-0456">Lyase</keyword>
<dbReference type="PANTHER" id="PTHR10067">
    <property type="entry name" value="PHOSPHATIDYLSERINE DECARBOXYLASE"/>
    <property type="match status" value="1"/>
</dbReference>
<keyword evidence="5" id="KW-0812">Transmembrane</keyword>
<dbReference type="KEGG" id="pml:ATP_00048"/>
<dbReference type="GO" id="GO:0004609">
    <property type="term" value="F:phosphatidylserine decarboxylase activity"/>
    <property type="evidence" value="ECO:0007669"/>
    <property type="project" value="InterPro"/>
</dbReference>
<keyword evidence="5" id="KW-1133">Transmembrane helix</keyword>
<evidence type="ECO:0000313" key="7">
    <source>
        <dbReference type="Proteomes" id="UP000002020"/>
    </source>
</evidence>
<dbReference type="eggNOG" id="COG0688">
    <property type="taxonomic scope" value="Bacteria"/>
</dbReference>
<keyword evidence="5" id="KW-0472">Membrane</keyword>
<name>B3R071_PHYMT</name>
<accession>B3R071</accession>
<dbReference type="EMBL" id="CU469464">
    <property type="protein sequence ID" value="CAP18235.1"/>
    <property type="molecule type" value="Genomic_DNA"/>
</dbReference>
<keyword evidence="2" id="KW-0865">Zymogen</keyword>
<sequence>MKIVNRKGKIIKKEVSSKNQKFLYYNLEKNFLKRFFLKVLTSKIISFIFGLYAKTPFSKLHIKKIIKQNKIDLNLFEKQKFFSYNDFFIRKYKKINFEKNNKIFISPCESNLSFYKIKKNDVYHIKNNIYSLNNLLKNKKLAEEYKNDYCLIFRLEPSDYHRYIFIDNGIFKHQAVKIKGKFHTVNPIAFKKFNVFCENYREYNVLFTKNFGKIIQIEVGGLFVGKIFNHPYKSFKKGQEKGFFAFGGSTIILLIKKNIVKFDDIFFKNTLNKCETKINIGEAIGEKRYSK</sequence>
<organism evidence="6 7">
    <name type="scientific">Phytoplasma mali (strain AT)</name>
    <dbReference type="NCBI Taxonomy" id="482235"/>
    <lineage>
        <taxon>Bacteria</taxon>
        <taxon>Bacillati</taxon>
        <taxon>Mycoplasmatota</taxon>
        <taxon>Mollicutes</taxon>
        <taxon>Acholeplasmatales</taxon>
        <taxon>Acholeplasmataceae</taxon>
        <taxon>Candidatus Phytoplasma</taxon>
        <taxon>16SrX (Apple proliferation group)</taxon>
    </lineage>
</organism>
<keyword evidence="7" id="KW-1185">Reference proteome</keyword>
<evidence type="ECO:0000256" key="3">
    <source>
        <dbReference type="ARBA" id="ARBA00023239"/>
    </source>
</evidence>
<keyword evidence="1" id="KW-0210">Decarboxylase</keyword>
<dbReference type="InterPro" id="IPR003817">
    <property type="entry name" value="PS_Dcarbxylase"/>
</dbReference>
<evidence type="ECO:0000256" key="4">
    <source>
        <dbReference type="ARBA" id="ARBA00023317"/>
    </source>
</evidence>
<dbReference type="PANTHER" id="PTHR10067:SF17">
    <property type="entry name" value="PHOSPHATIDYLSERINE DECARBOXYLASE PROENZYME 2"/>
    <property type="match status" value="1"/>
</dbReference>
<protein>
    <submittedName>
        <fullName evidence="6">Phosphatidylserine decarboxylase proenzyme</fullName>
    </submittedName>
</protein>
<evidence type="ECO:0000256" key="1">
    <source>
        <dbReference type="ARBA" id="ARBA00022793"/>
    </source>
</evidence>
<evidence type="ECO:0000313" key="6">
    <source>
        <dbReference type="EMBL" id="CAP18235.1"/>
    </source>
</evidence>
<dbReference type="HOGENOM" id="CLU_029061_2_2_14"/>
<evidence type="ECO:0000256" key="2">
    <source>
        <dbReference type="ARBA" id="ARBA00023145"/>
    </source>
</evidence>
<gene>
    <name evidence="6" type="primary">psd</name>
    <name evidence="6" type="ordered locus">ATP_00048</name>
</gene>
<dbReference type="Pfam" id="PF02666">
    <property type="entry name" value="PS_Dcarbxylase"/>
    <property type="match status" value="1"/>
</dbReference>
<reference evidence="6 7" key="1">
    <citation type="journal article" date="2008" name="BMC Genomics">
        <title>The linear chromosome of the plant-pathogenic mycoplasma 'Candidatus Phytoplasma mali'.</title>
        <authorList>
            <person name="Kube M."/>
            <person name="Schneider B."/>
            <person name="Kuhl H."/>
            <person name="Dandekar T."/>
            <person name="Heitmann K."/>
            <person name="Migdoll A.M."/>
            <person name="Reinhardt R."/>
            <person name="Seemueller E."/>
        </authorList>
    </citation>
    <scope>NUCLEOTIDE SEQUENCE [LARGE SCALE GENOMIC DNA]</scope>
    <source>
        <strain evidence="6 7">AT</strain>
    </source>
</reference>
<feature type="transmembrane region" description="Helical" evidence="5">
    <location>
        <begin position="35"/>
        <end position="53"/>
    </location>
</feature>
<keyword evidence="4" id="KW-0670">Pyruvate</keyword>
<dbReference type="GO" id="GO:0008654">
    <property type="term" value="P:phospholipid biosynthetic process"/>
    <property type="evidence" value="ECO:0007669"/>
    <property type="project" value="InterPro"/>
</dbReference>
<dbReference type="AlphaFoldDB" id="B3R071"/>
<proteinExistence type="predicted"/>